<accession>A0AA88XYM7</accession>
<dbReference type="Gene3D" id="1.10.150.50">
    <property type="entry name" value="Transcription Factor, Ets-1"/>
    <property type="match status" value="1"/>
</dbReference>
<comment type="caution">
    <text evidence="2">The sequence shown here is derived from an EMBL/GenBank/DDBJ whole genome shotgun (WGS) entry which is preliminary data.</text>
</comment>
<name>A0AA88XYM7_PINIB</name>
<organism evidence="2 3">
    <name type="scientific">Pinctada imbricata</name>
    <name type="common">Atlantic pearl-oyster</name>
    <name type="synonym">Pinctada martensii</name>
    <dbReference type="NCBI Taxonomy" id="66713"/>
    <lineage>
        <taxon>Eukaryota</taxon>
        <taxon>Metazoa</taxon>
        <taxon>Spiralia</taxon>
        <taxon>Lophotrochozoa</taxon>
        <taxon>Mollusca</taxon>
        <taxon>Bivalvia</taxon>
        <taxon>Autobranchia</taxon>
        <taxon>Pteriomorphia</taxon>
        <taxon>Pterioida</taxon>
        <taxon>Pterioidea</taxon>
        <taxon>Pteriidae</taxon>
        <taxon>Pinctada</taxon>
    </lineage>
</organism>
<dbReference type="InterPro" id="IPR013761">
    <property type="entry name" value="SAM/pointed_sf"/>
</dbReference>
<evidence type="ECO:0008006" key="4">
    <source>
        <dbReference type="Google" id="ProtNLM"/>
    </source>
</evidence>
<dbReference type="EMBL" id="VSWD01000010">
    <property type="protein sequence ID" value="KAK3090516.1"/>
    <property type="molecule type" value="Genomic_DNA"/>
</dbReference>
<keyword evidence="3" id="KW-1185">Reference proteome</keyword>
<sequence>MAKDRWTDDTYTVREVVYGLGLPQTVVVEDGFYAEDEQFSMANGDVLKFLSVIEKQFITATTKRTENDIAKTMSFPSECSSLIHVPEDGTSTEIIVKSIKKVTEKLPDYIRLDCDLKALDESKKEVALNRGVYLEPLEVVKNSGLACRFRGNTIYLQQKTKGQFTLVSQNSVYELNRAIKRFSFPFQGYFVEENPNSTDTSYCCVDFLRVETKAFLLCNSVLPTEQSVRCSVISAEQLLPLDSEEVIQTEVRVKESQQQDPRSKKSASLGRVPSGSHLMASAEGNCDRKWASLDNRCHKKLDIPTFEETMYTKQNVFQDDKMLTNWKGNCCYELASSIRKKGKPPAPPPRTVSVLSEDCPSQPGSFLRMKPQDKNTTEGGIPPKLPPRHPPKAAVPNRKCDITLKSGTSDVPISLKILTKPSQKDIPLYQNRDNNNSDPCNGEEKRDDDDDDDDGESAYIKMKKNELPNKDMMGSRVPKASVGAGHSDMDSEDDESQYMKMGDIAMVRKVTGQHIPKNHRKTLFAVHDQLRKKPVSLRPVPRVRHRLPPVPRKSPVCGTPISPSNPSLSTNPSLPPPKPTHVVPPNVRRGQENTSAVEVKEFGKMSVEELIECFKECKLPKMAEICASESLDGSFLEYVTHEELSSEPFCLSSFHIKKLEQIKSGWRPSHIVG</sequence>
<feature type="compositionally biased region" description="Low complexity" evidence="1">
    <location>
        <begin position="559"/>
        <end position="572"/>
    </location>
</feature>
<evidence type="ECO:0000256" key="1">
    <source>
        <dbReference type="SAM" id="MobiDB-lite"/>
    </source>
</evidence>
<dbReference type="Proteomes" id="UP001186944">
    <property type="component" value="Unassembled WGS sequence"/>
</dbReference>
<dbReference type="AlphaFoldDB" id="A0AA88XYM7"/>
<proteinExistence type="predicted"/>
<reference evidence="2" key="1">
    <citation type="submission" date="2019-08" db="EMBL/GenBank/DDBJ databases">
        <title>The improved chromosome-level genome for the pearl oyster Pinctada fucata martensii using PacBio sequencing and Hi-C.</title>
        <authorList>
            <person name="Zheng Z."/>
        </authorList>
    </citation>
    <scope>NUCLEOTIDE SEQUENCE</scope>
    <source>
        <strain evidence="2">ZZ-2019</strain>
        <tissue evidence="2">Adductor muscle</tissue>
    </source>
</reference>
<feature type="compositionally biased region" description="Acidic residues" evidence="1">
    <location>
        <begin position="446"/>
        <end position="456"/>
    </location>
</feature>
<gene>
    <name evidence="2" type="ORF">FSP39_012428</name>
</gene>
<protein>
    <recommendedName>
        <fullName evidence="4">CABIT domain-containing protein</fullName>
    </recommendedName>
</protein>
<feature type="compositionally biased region" description="Basic and acidic residues" evidence="1">
    <location>
        <begin position="252"/>
        <end position="263"/>
    </location>
</feature>
<evidence type="ECO:0000313" key="3">
    <source>
        <dbReference type="Proteomes" id="UP001186944"/>
    </source>
</evidence>
<feature type="region of interest" description="Disordered" evidence="1">
    <location>
        <begin position="339"/>
        <end position="494"/>
    </location>
</feature>
<evidence type="ECO:0000313" key="2">
    <source>
        <dbReference type="EMBL" id="KAK3090516.1"/>
    </source>
</evidence>
<feature type="region of interest" description="Disordered" evidence="1">
    <location>
        <begin position="545"/>
        <end position="592"/>
    </location>
</feature>
<feature type="region of interest" description="Disordered" evidence="1">
    <location>
        <begin position="252"/>
        <end position="277"/>
    </location>
</feature>